<dbReference type="OrthoDB" id="187836at2759"/>
<name>A0A168B3T1_CORFA</name>
<sequence>MKTIGIIDGSTDIATAEYYRIINATCTPASAHYVQNELWDEGGACLATKARSLERAGGDSRVHGDSAAGEAGGQAGGAHV</sequence>
<reference evidence="2 3" key="1">
    <citation type="journal article" date="2016" name="Genome Biol. Evol.">
        <title>Divergent and convergent evolution of fungal pathogenicity.</title>
        <authorList>
            <person name="Shang Y."/>
            <person name="Xiao G."/>
            <person name="Zheng P."/>
            <person name="Cen K."/>
            <person name="Zhan S."/>
            <person name="Wang C."/>
        </authorList>
    </citation>
    <scope>NUCLEOTIDE SEQUENCE [LARGE SCALE GENOMIC DNA]</scope>
    <source>
        <strain evidence="2 3">ARSEF 2679</strain>
    </source>
</reference>
<proteinExistence type="predicted"/>
<dbReference type="AlphaFoldDB" id="A0A168B3T1"/>
<dbReference type="STRING" id="1081104.A0A168B3T1"/>
<evidence type="ECO:0000313" key="2">
    <source>
        <dbReference type="EMBL" id="OAA69581.1"/>
    </source>
</evidence>
<dbReference type="RefSeq" id="XP_018706185.1">
    <property type="nucleotide sequence ID" value="XM_018846457.1"/>
</dbReference>
<dbReference type="EMBL" id="AZHB01000005">
    <property type="protein sequence ID" value="OAA69581.1"/>
    <property type="molecule type" value="Genomic_DNA"/>
</dbReference>
<feature type="compositionally biased region" description="Gly residues" evidence="1">
    <location>
        <begin position="70"/>
        <end position="80"/>
    </location>
</feature>
<comment type="caution">
    <text evidence="2">The sequence shown here is derived from an EMBL/GenBank/DDBJ whole genome shotgun (WGS) entry which is preliminary data.</text>
</comment>
<protein>
    <submittedName>
        <fullName evidence="2">Aspartate racemase</fullName>
    </submittedName>
</protein>
<feature type="region of interest" description="Disordered" evidence="1">
    <location>
        <begin position="56"/>
        <end position="80"/>
    </location>
</feature>
<accession>A0A168B3T1</accession>
<keyword evidence="3" id="KW-1185">Reference proteome</keyword>
<evidence type="ECO:0000256" key="1">
    <source>
        <dbReference type="SAM" id="MobiDB-lite"/>
    </source>
</evidence>
<organism evidence="2 3">
    <name type="scientific">Cordyceps fumosorosea (strain ARSEF 2679)</name>
    <name type="common">Isaria fumosorosea</name>
    <dbReference type="NCBI Taxonomy" id="1081104"/>
    <lineage>
        <taxon>Eukaryota</taxon>
        <taxon>Fungi</taxon>
        <taxon>Dikarya</taxon>
        <taxon>Ascomycota</taxon>
        <taxon>Pezizomycotina</taxon>
        <taxon>Sordariomycetes</taxon>
        <taxon>Hypocreomycetidae</taxon>
        <taxon>Hypocreales</taxon>
        <taxon>Cordycipitaceae</taxon>
        <taxon>Cordyceps</taxon>
    </lineage>
</organism>
<evidence type="ECO:0000313" key="3">
    <source>
        <dbReference type="Proteomes" id="UP000076744"/>
    </source>
</evidence>
<dbReference type="GeneID" id="30019143"/>
<gene>
    <name evidence="2" type="ORF">ISF_02851</name>
</gene>
<dbReference type="Proteomes" id="UP000076744">
    <property type="component" value="Unassembled WGS sequence"/>
</dbReference>